<gene>
    <name evidence="6" type="ORF">P0Y55_12210</name>
</gene>
<dbReference type="EMBL" id="CP119317">
    <property type="protein sequence ID" value="WEK53347.1"/>
    <property type="molecule type" value="Genomic_DNA"/>
</dbReference>
<evidence type="ECO:0000256" key="3">
    <source>
        <dbReference type="ARBA" id="ARBA00022448"/>
    </source>
</evidence>
<evidence type="ECO:0000313" key="6">
    <source>
        <dbReference type="EMBL" id="WEK53347.1"/>
    </source>
</evidence>
<accession>A0AA95JBX5</accession>
<keyword evidence="4 5" id="KW-0732">Signal</keyword>
<evidence type="ECO:0000256" key="5">
    <source>
        <dbReference type="SAM" id="SignalP"/>
    </source>
</evidence>
<sequence length="438" mass="49624">MKMRSGLLVIAMLILVSSLVGCSSNIDPIQKESTTLKVLAYNSQSFYIQHGMMYNALHPEVEFEVVVNDNMFMNPESDKEKAEANKNYEQSDVLMLSPIQYESMAKAGQLLDLETFIARDKVNLDGIAPSLLSFIKLRSEGKLYGLSSDFYSNAIFYNKDLFEQYGVTLPRDHMDWDELFQLAKRFPTVGEDGEKLYGLKTEWVGDLYFQAMSIANTRELTLFNKESKQMTIDSEAWHNVFNTVLDAMQSGSIYAKQQSNVDPFLTGKVAMSIEYYFMAGRIQEAKNENQKGGVQNWDVVTVPVDPLRPNMGGNLAPSVIMAINPNSTHIEEAWEFLKYLMSEDYAKVMTKANFGSLTAHTKYIKDDAGHHLEAFYKLEPTLDSIFGNVSEQYRGIRSQIENLLRTEIDKVKEDQQTVAEALSKVQIDGQVLLLSIKE</sequence>
<protein>
    <submittedName>
        <fullName evidence="6">Extracellular solute-binding protein</fullName>
    </submittedName>
</protein>
<proteinExistence type="inferred from homology"/>
<comment type="similarity">
    <text evidence="2">Belongs to the bacterial solute-binding protein 1 family.</text>
</comment>
<evidence type="ECO:0000256" key="4">
    <source>
        <dbReference type="ARBA" id="ARBA00022729"/>
    </source>
</evidence>
<feature type="signal peptide" evidence="5">
    <location>
        <begin position="1"/>
        <end position="22"/>
    </location>
</feature>
<dbReference type="PANTHER" id="PTHR43649">
    <property type="entry name" value="ARABINOSE-BINDING PROTEIN-RELATED"/>
    <property type="match status" value="1"/>
</dbReference>
<dbReference type="InterPro" id="IPR050490">
    <property type="entry name" value="Bact_solute-bd_prot1"/>
</dbReference>
<dbReference type="AlphaFoldDB" id="A0AA95JBX5"/>
<keyword evidence="3" id="KW-0813">Transport</keyword>
<comment type="subcellular location">
    <subcellularLocation>
        <location evidence="1">Cell envelope</location>
    </subcellularLocation>
</comment>
<name>A0AA95JBX5_9BACL</name>
<dbReference type="Pfam" id="PF01547">
    <property type="entry name" value="SBP_bac_1"/>
    <property type="match status" value="1"/>
</dbReference>
<evidence type="ECO:0000313" key="7">
    <source>
        <dbReference type="Proteomes" id="UP001178662"/>
    </source>
</evidence>
<dbReference type="PROSITE" id="PS51257">
    <property type="entry name" value="PROKAR_LIPOPROTEIN"/>
    <property type="match status" value="1"/>
</dbReference>
<reference evidence="6" key="1">
    <citation type="submission" date="2023-03" db="EMBL/GenBank/DDBJ databases">
        <title>Andean soil-derived lignocellulolytic bacterial consortium as a source of novel taxa and putative plastic-active enzymes.</title>
        <authorList>
            <person name="Diaz-Garcia L."/>
            <person name="Chuvochina M."/>
            <person name="Feuerriegel G."/>
            <person name="Bunk B."/>
            <person name="Sproer C."/>
            <person name="Streit W.R."/>
            <person name="Rodriguez L.M."/>
            <person name="Overmann J."/>
            <person name="Jimenez D.J."/>
        </authorList>
    </citation>
    <scope>NUCLEOTIDE SEQUENCE</scope>
    <source>
        <strain evidence="6">MAG 2441</strain>
    </source>
</reference>
<dbReference type="Proteomes" id="UP001178662">
    <property type="component" value="Chromosome"/>
</dbReference>
<dbReference type="InterPro" id="IPR006059">
    <property type="entry name" value="SBP"/>
</dbReference>
<evidence type="ECO:0000256" key="1">
    <source>
        <dbReference type="ARBA" id="ARBA00004196"/>
    </source>
</evidence>
<dbReference type="PANTHER" id="PTHR43649:SF31">
    <property type="entry name" value="SN-GLYCEROL-3-PHOSPHATE-BINDING PERIPLASMIC PROTEIN UGPB"/>
    <property type="match status" value="1"/>
</dbReference>
<feature type="chain" id="PRO_5041683044" evidence="5">
    <location>
        <begin position="23"/>
        <end position="438"/>
    </location>
</feature>
<dbReference type="SUPFAM" id="SSF53850">
    <property type="entry name" value="Periplasmic binding protein-like II"/>
    <property type="match status" value="1"/>
</dbReference>
<keyword evidence="7" id="KW-1185">Reference proteome</keyword>
<evidence type="ECO:0000256" key="2">
    <source>
        <dbReference type="ARBA" id="ARBA00008520"/>
    </source>
</evidence>
<dbReference type="GO" id="GO:0030313">
    <property type="term" value="C:cell envelope"/>
    <property type="evidence" value="ECO:0007669"/>
    <property type="project" value="UniProtKB-SubCell"/>
</dbReference>
<organism evidence="6 7">
    <name type="scientific">Candidatus Cohnella colombiensis</name>
    <dbReference type="NCBI Taxonomy" id="3121368"/>
    <lineage>
        <taxon>Bacteria</taxon>
        <taxon>Bacillati</taxon>
        <taxon>Bacillota</taxon>
        <taxon>Bacilli</taxon>
        <taxon>Bacillales</taxon>
        <taxon>Paenibacillaceae</taxon>
        <taxon>Cohnella</taxon>
    </lineage>
</organism>
<dbReference type="Gene3D" id="3.40.190.10">
    <property type="entry name" value="Periplasmic binding protein-like II"/>
    <property type="match status" value="1"/>
</dbReference>